<keyword evidence="5" id="KW-0472">Membrane</keyword>
<evidence type="ECO:0000256" key="1">
    <source>
        <dbReference type="ARBA" id="ARBA00022801"/>
    </source>
</evidence>
<keyword evidence="5" id="KW-1133">Transmembrane helix</keyword>
<proteinExistence type="predicted"/>
<keyword evidence="3" id="KW-0443">Lipid metabolism</keyword>
<protein>
    <submittedName>
        <fullName evidence="6">Dienelactone hydrolase</fullName>
    </submittedName>
</protein>
<keyword evidence="5" id="KW-0812">Transmembrane</keyword>
<organism evidence="6 7">
    <name type="scientific">Paenibacillus turicensis</name>
    <dbReference type="NCBI Taxonomy" id="160487"/>
    <lineage>
        <taxon>Bacteria</taxon>
        <taxon>Bacillati</taxon>
        <taxon>Bacillota</taxon>
        <taxon>Bacilli</taxon>
        <taxon>Bacillales</taxon>
        <taxon>Paenibacillaceae</taxon>
        <taxon>Paenibacillus</taxon>
    </lineage>
</organism>
<comment type="caution">
    <text evidence="6">The sequence shown here is derived from an EMBL/GenBank/DDBJ whole genome shotgun (WGS) entry which is preliminary data.</text>
</comment>
<evidence type="ECO:0000256" key="4">
    <source>
        <dbReference type="SAM" id="MobiDB-lite"/>
    </source>
</evidence>
<evidence type="ECO:0000313" key="7">
    <source>
        <dbReference type="Proteomes" id="UP001519272"/>
    </source>
</evidence>
<feature type="region of interest" description="Disordered" evidence="4">
    <location>
        <begin position="324"/>
        <end position="345"/>
    </location>
</feature>
<sequence>MRNLELIAWILNSVMLIVGLLGMLRKNVLVQIIAFGITLLMNGIQIYVEGYRWQLIPIYGMTLLVGVFTLYSYYKQKTTTTKPRARKAIIKYSFSSLFFILYISISGALPSVLPVFSFQTPTGSYEVGTASFMLEDRDRVDTNRSNATDTADATNATDLKDSTNLTHSTDYRKLMIQIWYPAEIDSNAQRAPYVEHISPLLEGVGDAISIPPFLLSHLQYVQSNAYKDAKIAKAQAKYPVLLFSHGLTGFRNQNTFQVEELASHGYIVVSIDHPYDAAAVVYPDQSVISLKLESLSGFDSYVDKSKVWLEDSQFVLDSLTALSETSNSPNLSDQSKNAGSDQAVNGTESNELKQLTAHMDLSQIGALGHSFGGATAVQLLMTEPRIKAAVNMDGVLYGQPVPEQGLSKPYLQMNAEQSIDDEWFTQSLDQAVKTTGRSKESYEQFWAESKDRRKKATSGADAYSIMINHANHMSFTDFYLYSPLLHPKEAPPKPVHQSINQLSLAFFDRYLKGDTSIDITTVAKKLSPVTLQSAK</sequence>
<feature type="transmembrane region" description="Helical" evidence="5">
    <location>
        <begin position="94"/>
        <end position="116"/>
    </location>
</feature>
<keyword evidence="2" id="KW-0442">Lipid degradation</keyword>
<dbReference type="Gene3D" id="3.40.50.1820">
    <property type="entry name" value="alpha/beta hydrolase"/>
    <property type="match status" value="1"/>
</dbReference>
<dbReference type="GO" id="GO:0016787">
    <property type="term" value="F:hydrolase activity"/>
    <property type="evidence" value="ECO:0007669"/>
    <property type="project" value="UniProtKB-KW"/>
</dbReference>
<dbReference type="EMBL" id="JAGGKG010000010">
    <property type="protein sequence ID" value="MBP1905757.1"/>
    <property type="molecule type" value="Genomic_DNA"/>
</dbReference>
<evidence type="ECO:0000256" key="5">
    <source>
        <dbReference type="SAM" id="Phobius"/>
    </source>
</evidence>
<evidence type="ECO:0000256" key="2">
    <source>
        <dbReference type="ARBA" id="ARBA00022963"/>
    </source>
</evidence>
<reference evidence="6 7" key="1">
    <citation type="submission" date="2021-03" db="EMBL/GenBank/DDBJ databases">
        <title>Genomic Encyclopedia of Type Strains, Phase IV (KMG-IV): sequencing the most valuable type-strain genomes for metagenomic binning, comparative biology and taxonomic classification.</title>
        <authorList>
            <person name="Goeker M."/>
        </authorList>
    </citation>
    <scope>NUCLEOTIDE SEQUENCE [LARGE SCALE GENOMIC DNA]</scope>
    <source>
        <strain evidence="6 7">DSM 14349</strain>
    </source>
</reference>
<dbReference type="SUPFAM" id="SSF53474">
    <property type="entry name" value="alpha/beta-Hydrolases"/>
    <property type="match status" value="1"/>
</dbReference>
<keyword evidence="7" id="KW-1185">Reference proteome</keyword>
<evidence type="ECO:0000313" key="6">
    <source>
        <dbReference type="EMBL" id="MBP1905757.1"/>
    </source>
</evidence>
<dbReference type="Proteomes" id="UP001519272">
    <property type="component" value="Unassembled WGS sequence"/>
</dbReference>
<feature type="transmembrane region" description="Helical" evidence="5">
    <location>
        <begin position="54"/>
        <end position="74"/>
    </location>
</feature>
<keyword evidence="1 6" id="KW-0378">Hydrolase</keyword>
<feature type="transmembrane region" description="Helical" evidence="5">
    <location>
        <begin position="6"/>
        <end position="24"/>
    </location>
</feature>
<evidence type="ECO:0000256" key="3">
    <source>
        <dbReference type="ARBA" id="ARBA00023098"/>
    </source>
</evidence>
<dbReference type="Pfam" id="PF03403">
    <property type="entry name" value="PAF-AH_p_II"/>
    <property type="match status" value="1"/>
</dbReference>
<accession>A0ABS4FT62</accession>
<feature type="transmembrane region" description="Helical" evidence="5">
    <location>
        <begin position="29"/>
        <end position="48"/>
    </location>
</feature>
<dbReference type="PANTHER" id="PTHR10272">
    <property type="entry name" value="PLATELET-ACTIVATING FACTOR ACETYLHYDROLASE"/>
    <property type="match status" value="1"/>
</dbReference>
<dbReference type="PANTHER" id="PTHR10272:SF0">
    <property type="entry name" value="PLATELET-ACTIVATING FACTOR ACETYLHYDROLASE"/>
    <property type="match status" value="1"/>
</dbReference>
<dbReference type="RefSeq" id="WP_210089377.1">
    <property type="nucleotide sequence ID" value="NZ_JAGGKG010000010.1"/>
</dbReference>
<dbReference type="InterPro" id="IPR029058">
    <property type="entry name" value="AB_hydrolase_fold"/>
</dbReference>
<name>A0ABS4FT62_9BACL</name>
<gene>
    <name evidence="6" type="ORF">J2Z32_002405</name>
</gene>